<dbReference type="GO" id="GO:0003939">
    <property type="term" value="F:L-iditol 2-dehydrogenase (NAD+) activity"/>
    <property type="evidence" value="ECO:0007669"/>
    <property type="project" value="TreeGrafter"/>
</dbReference>
<keyword evidence="7" id="KW-0520">NAD</keyword>
<dbReference type="CDD" id="cd05285">
    <property type="entry name" value="sorbitol_DH"/>
    <property type="match status" value="1"/>
</dbReference>
<dbReference type="InterPro" id="IPR036291">
    <property type="entry name" value="NAD(P)-bd_dom_sf"/>
</dbReference>
<dbReference type="InterPro" id="IPR020843">
    <property type="entry name" value="ER"/>
</dbReference>
<keyword evidence="4 8" id="KW-0479">Metal-binding</keyword>
<dbReference type="InParanoid" id="A0A2T3AL27"/>
<feature type="compositionally biased region" description="Basic and acidic residues" evidence="9">
    <location>
        <begin position="343"/>
        <end position="352"/>
    </location>
</feature>
<dbReference type="PROSITE" id="PS00059">
    <property type="entry name" value="ADH_ZINC"/>
    <property type="match status" value="1"/>
</dbReference>
<evidence type="ECO:0000256" key="4">
    <source>
        <dbReference type="ARBA" id="ARBA00022723"/>
    </source>
</evidence>
<evidence type="ECO:0000256" key="2">
    <source>
        <dbReference type="ARBA" id="ARBA00004921"/>
    </source>
</evidence>
<dbReference type="AlphaFoldDB" id="A0A2T3AL27"/>
<feature type="domain" description="Enoyl reductase (ER)" evidence="10">
    <location>
        <begin position="56"/>
        <end position="495"/>
    </location>
</feature>
<feature type="region of interest" description="Disordered" evidence="9">
    <location>
        <begin position="339"/>
        <end position="365"/>
    </location>
</feature>
<evidence type="ECO:0000256" key="6">
    <source>
        <dbReference type="ARBA" id="ARBA00023002"/>
    </source>
</evidence>
<comment type="pathway">
    <text evidence="2">Carbohydrate degradation.</text>
</comment>
<dbReference type="InterPro" id="IPR013154">
    <property type="entry name" value="ADH-like_N"/>
</dbReference>
<dbReference type="GO" id="GO:0006062">
    <property type="term" value="P:sorbitol catabolic process"/>
    <property type="evidence" value="ECO:0007669"/>
    <property type="project" value="TreeGrafter"/>
</dbReference>
<dbReference type="PANTHER" id="PTHR43161:SF7">
    <property type="entry name" value="SORBITOL DEHYDROGENASE"/>
    <property type="match status" value="1"/>
</dbReference>
<evidence type="ECO:0000256" key="8">
    <source>
        <dbReference type="RuleBase" id="RU361277"/>
    </source>
</evidence>
<dbReference type="Gene3D" id="3.90.180.10">
    <property type="entry name" value="Medium-chain alcohol dehydrogenases, catalytic domain"/>
    <property type="match status" value="2"/>
</dbReference>
<organism evidence="11 12">
    <name type="scientific">Coniella lustricola</name>
    <dbReference type="NCBI Taxonomy" id="2025994"/>
    <lineage>
        <taxon>Eukaryota</taxon>
        <taxon>Fungi</taxon>
        <taxon>Dikarya</taxon>
        <taxon>Ascomycota</taxon>
        <taxon>Pezizomycotina</taxon>
        <taxon>Sordariomycetes</taxon>
        <taxon>Sordariomycetidae</taxon>
        <taxon>Diaporthales</taxon>
        <taxon>Schizoparmaceae</taxon>
        <taxon>Coniella</taxon>
    </lineage>
</organism>
<dbReference type="Proteomes" id="UP000241462">
    <property type="component" value="Unassembled WGS sequence"/>
</dbReference>
<sequence length="501" mass="53613">MVHETCDCQQYRSHCNARSHTTHCLFLDGSTGPRKTTPSSYMIIPRHTSACFCQTSTLSRLLILQSCSQIQECRSIELPLAGEIQIAIRSTGICGSDVSYFKKFANGDLCACQPLSLGHESSGVVVAIGPQVTGFTIGDRVALEVGVPCGQCGICRKGRYNLCKKMRFRSSAKSFPHFQGTLQERINHPAVWCHKLPSHISFDAAALLEPLSVAIHALNRAKPEPGATALVMGAGTVGLLTAAMAQESGCSAVTICDVDQGRVDYALEHGFATHGYVVPRPLHPSSSSSSVVSGISTPGADGAMTPASSILSTLDSRLEGARTLAHDILAVSSSSCSPSVEDVSVHDDEHSPNIDTNNVQDGEEDDEGVDIAFECTGKEVCMHTALYATKPGGKVIMVGMGTPIQTLPMSVPHLREVDILGIFRYANTYATGIRLLSASKRLKQALKGPSGKTLVKRGLPSLDNMVTHRFKGLHRSREAFELASRTVDDEGRLVLKVVIEA</sequence>
<dbReference type="EMBL" id="KZ678378">
    <property type="protein sequence ID" value="PSS02299.1"/>
    <property type="molecule type" value="Genomic_DNA"/>
</dbReference>
<dbReference type="InterPro" id="IPR002328">
    <property type="entry name" value="ADH_Zn_CS"/>
</dbReference>
<reference evidence="11 12" key="1">
    <citation type="journal article" date="2018" name="Mycol. Prog.">
        <title>Coniella lustricola, a new species from submerged detritus.</title>
        <authorList>
            <person name="Raudabaugh D.B."/>
            <person name="Iturriaga T."/>
            <person name="Carver A."/>
            <person name="Mondo S."/>
            <person name="Pangilinan J."/>
            <person name="Lipzen A."/>
            <person name="He G."/>
            <person name="Amirebrahimi M."/>
            <person name="Grigoriev I.V."/>
            <person name="Miller A.N."/>
        </authorList>
    </citation>
    <scope>NUCLEOTIDE SEQUENCE [LARGE SCALE GENOMIC DNA]</scope>
    <source>
        <strain evidence="11 12">B22-T-1</strain>
    </source>
</reference>
<keyword evidence="12" id="KW-1185">Reference proteome</keyword>
<keyword evidence="6" id="KW-0560">Oxidoreductase</keyword>
<accession>A0A2T3AL27</accession>
<comment type="similarity">
    <text evidence="3 8">Belongs to the zinc-containing alcohol dehydrogenase family.</text>
</comment>
<dbReference type="GO" id="GO:0008270">
    <property type="term" value="F:zinc ion binding"/>
    <property type="evidence" value="ECO:0007669"/>
    <property type="project" value="InterPro"/>
</dbReference>
<comment type="cofactor">
    <cofactor evidence="1 8">
        <name>Zn(2+)</name>
        <dbReference type="ChEBI" id="CHEBI:29105"/>
    </cofactor>
</comment>
<dbReference type="SUPFAM" id="SSF50129">
    <property type="entry name" value="GroES-like"/>
    <property type="match status" value="1"/>
</dbReference>
<evidence type="ECO:0000313" key="11">
    <source>
        <dbReference type="EMBL" id="PSS02299.1"/>
    </source>
</evidence>
<evidence type="ECO:0000256" key="7">
    <source>
        <dbReference type="ARBA" id="ARBA00023027"/>
    </source>
</evidence>
<evidence type="ECO:0000256" key="5">
    <source>
        <dbReference type="ARBA" id="ARBA00022833"/>
    </source>
</evidence>
<proteinExistence type="inferred from homology"/>
<protein>
    <submittedName>
        <fullName evidence="11">Chaperonin 10-like protein</fullName>
    </submittedName>
</protein>
<dbReference type="SUPFAM" id="SSF51735">
    <property type="entry name" value="NAD(P)-binding Rossmann-fold domains"/>
    <property type="match status" value="1"/>
</dbReference>
<dbReference type="STRING" id="2025994.A0A2T3AL27"/>
<dbReference type="Gene3D" id="3.40.50.720">
    <property type="entry name" value="NAD(P)-binding Rossmann-like Domain"/>
    <property type="match status" value="2"/>
</dbReference>
<gene>
    <name evidence="11" type="ORF">BD289DRAFT_256973</name>
</gene>
<dbReference type="Pfam" id="PF00107">
    <property type="entry name" value="ADH_zinc_N"/>
    <property type="match status" value="1"/>
</dbReference>
<dbReference type="InterPro" id="IPR045306">
    <property type="entry name" value="SDH-like"/>
</dbReference>
<name>A0A2T3AL27_9PEZI</name>
<dbReference type="PANTHER" id="PTHR43161">
    <property type="entry name" value="SORBITOL DEHYDROGENASE"/>
    <property type="match status" value="1"/>
</dbReference>
<evidence type="ECO:0000256" key="3">
    <source>
        <dbReference type="ARBA" id="ARBA00008072"/>
    </source>
</evidence>
<dbReference type="SMART" id="SM00829">
    <property type="entry name" value="PKS_ER"/>
    <property type="match status" value="1"/>
</dbReference>
<evidence type="ECO:0000256" key="9">
    <source>
        <dbReference type="SAM" id="MobiDB-lite"/>
    </source>
</evidence>
<dbReference type="InterPro" id="IPR011032">
    <property type="entry name" value="GroES-like_sf"/>
</dbReference>
<keyword evidence="5 8" id="KW-0862">Zinc</keyword>
<evidence type="ECO:0000256" key="1">
    <source>
        <dbReference type="ARBA" id="ARBA00001947"/>
    </source>
</evidence>
<evidence type="ECO:0000313" key="12">
    <source>
        <dbReference type="Proteomes" id="UP000241462"/>
    </source>
</evidence>
<dbReference type="InterPro" id="IPR013149">
    <property type="entry name" value="ADH-like_C"/>
</dbReference>
<dbReference type="OrthoDB" id="5363962at2759"/>
<dbReference type="Pfam" id="PF08240">
    <property type="entry name" value="ADH_N"/>
    <property type="match status" value="1"/>
</dbReference>
<evidence type="ECO:0000259" key="10">
    <source>
        <dbReference type="SMART" id="SM00829"/>
    </source>
</evidence>